<name>A0ABD5Y2F2_9EURY</name>
<gene>
    <name evidence="2" type="ORF">ACFQMA_09350</name>
</gene>
<protein>
    <submittedName>
        <fullName evidence="2">Uncharacterized protein</fullName>
    </submittedName>
</protein>
<dbReference type="Proteomes" id="UP001596432">
    <property type="component" value="Unassembled WGS sequence"/>
</dbReference>
<dbReference type="GeneID" id="78820311"/>
<feature type="compositionally biased region" description="Basic and acidic residues" evidence="1">
    <location>
        <begin position="70"/>
        <end position="80"/>
    </location>
</feature>
<reference evidence="2 3" key="1">
    <citation type="journal article" date="2019" name="Int. J. Syst. Evol. Microbiol.">
        <title>The Global Catalogue of Microorganisms (GCM) 10K type strain sequencing project: providing services to taxonomists for standard genome sequencing and annotation.</title>
        <authorList>
            <consortium name="The Broad Institute Genomics Platform"/>
            <consortium name="The Broad Institute Genome Sequencing Center for Infectious Disease"/>
            <person name="Wu L."/>
            <person name="Ma J."/>
        </authorList>
    </citation>
    <scope>NUCLEOTIDE SEQUENCE [LARGE SCALE GENOMIC DNA]</scope>
    <source>
        <strain evidence="2 3">XZYJT29</strain>
    </source>
</reference>
<accession>A0ABD5Y2F2</accession>
<evidence type="ECO:0000313" key="3">
    <source>
        <dbReference type="Proteomes" id="UP001596432"/>
    </source>
</evidence>
<feature type="region of interest" description="Disordered" evidence="1">
    <location>
        <begin position="41"/>
        <end position="80"/>
    </location>
</feature>
<comment type="caution">
    <text evidence="2">The sequence shown here is derived from an EMBL/GenBank/DDBJ whole genome shotgun (WGS) entry which is preliminary data.</text>
</comment>
<feature type="region of interest" description="Disordered" evidence="1">
    <location>
        <begin position="123"/>
        <end position="148"/>
    </location>
</feature>
<keyword evidence="3" id="KW-1185">Reference proteome</keyword>
<sequence length="469" mass="51518">MTTIEFGTKTAADAIRDEYDDHLCSNDDRRLKAVTFSSDTPEHVVDQARQRALDSRAEREGGAGQAPLSDQEREQIDFSEGRANVPWARSIKAIAADEGVSDWTAYVDPSLTVDEHREVMADAAREGGGKRQEDTETATEKAGRASRRAQAEGCDHARGHCENGDTDACEFLQESCGYDPEEVDQILGDTRHVEDDDPEQRELVTVGGGEYPEMEVTAQEARALRQSWQGYKGAVSDIEEAQERARKGVIHARQAVRAINAIRGQHDQGEIHPNRLHDLLESLAQMPGDIPEVRTLDHFRGRQTRGTPTNVHQPIGARPIEQGHGRRVEQGRSGGQFAQEMQGTLGGDTTVTEDRQFTLTGEDASEATGPLPADWTRRGTNWEAGPYKVQVDGDPAAGLWDVKLYGDGERFEIAEVRDATTAERIAEEFTDRVAPDEVSFHSSDSTVMEAAAAAKREATNDSGGLSHYQ</sequence>
<evidence type="ECO:0000256" key="1">
    <source>
        <dbReference type="SAM" id="MobiDB-lite"/>
    </source>
</evidence>
<dbReference type="EMBL" id="JBHTAS010000001">
    <property type="protein sequence ID" value="MFC7140038.1"/>
    <property type="molecule type" value="Genomic_DNA"/>
</dbReference>
<dbReference type="RefSeq" id="WP_274325605.1">
    <property type="nucleotide sequence ID" value="NZ_CP118158.1"/>
</dbReference>
<evidence type="ECO:0000313" key="2">
    <source>
        <dbReference type="EMBL" id="MFC7140038.1"/>
    </source>
</evidence>
<dbReference type="AlphaFoldDB" id="A0ABD5Y2F2"/>
<organism evidence="2 3">
    <name type="scientific">Halosimplex aquaticum</name>
    <dbReference type="NCBI Taxonomy" id="3026162"/>
    <lineage>
        <taxon>Archaea</taxon>
        <taxon>Methanobacteriati</taxon>
        <taxon>Methanobacteriota</taxon>
        <taxon>Stenosarchaea group</taxon>
        <taxon>Halobacteria</taxon>
        <taxon>Halobacteriales</taxon>
        <taxon>Haloarculaceae</taxon>
        <taxon>Halosimplex</taxon>
    </lineage>
</organism>
<feature type="compositionally biased region" description="Basic and acidic residues" evidence="1">
    <location>
        <begin position="41"/>
        <end position="61"/>
    </location>
</feature>
<proteinExistence type="predicted"/>